<sequence length="66" mass="7518">MNQRLSVSRTQLDLDRERERGRERESPRSNMGRSLSIDLGARDRSATWGGRADKGRALSMSTLNKK</sequence>
<keyword evidence="3" id="KW-1185">Reference proteome</keyword>
<gene>
    <name evidence="2" type="ORF">KIPB_012561</name>
</gene>
<feature type="compositionally biased region" description="Basic and acidic residues" evidence="1">
    <location>
        <begin position="12"/>
        <end position="27"/>
    </location>
</feature>
<reference evidence="2 3" key="1">
    <citation type="journal article" date="2018" name="PLoS ONE">
        <title>The draft genome of Kipferlia bialata reveals reductive genome evolution in fornicate parasites.</title>
        <authorList>
            <person name="Tanifuji G."/>
            <person name="Takabayashi S."/>
            <person name="Kume K."/>
            <person name="Takagi M."/>
            <person name="Nakayama T."/>
            <person name="Kamikawa R."/>
            <person name="Inagaki Y."/>
            <person name="Hashimoto T."/>
        </authorList>
    </citation>
    <scope>NUCLEOTIDE SEQUENCE [LARGE SCALE GENOMIC DNA]</scope>
    <source>
        <strain evidence="2">NY0173</strain>
    </source>
</reference>
<dbReference type="Proteomes" id="UP000265618">
    <property type="component" value="Unassembled WGS sequence"/>
</dbReference>
<dbReference type="AlphaFoldDB" id="A0A9K3GPI2"/>
<accession>A0A9K3GPI2</accession>
<comment type="caution">
    <text evidence="2">The sequence shown here is derived from an EMBL/GenBank/DDBJ whole genome shotgun (WGS) entry which is preliminary data.</text>
</comment>
<feature type="region of interest" description="Disordered" evidence="1">
    <location>
        <begin position="1"/>
        <end position="66"/>
    </location>
</feature>
<proteinExistence type="predicted"/>
<evidence type="ECO:0000313" key="2">
    <source>
        <dbReference type="EMBL" id="GIQ89940.1"/>
    </source>
</evidence>
<organism evidence="2 3">
    <name type="scientific">Kipferlia bialata</name>
    <dbReference type="NCBI Taxonomy" id="797122"/>
    <lineage>
        <taxon>Eukaryota</taxon>
        <taxon>Metamonada</taxon>
        <taxon>Carpediemonas-like organisms</taxon>
        <taxon>Kipferlia</taxon>
    </lineage>
</organism>
<evidence type="ECO:0000256" key="1">
    <source>
        <dbReference type="SAM" id="MobiDB-lite"/>
    </source>
</evidence>
<feature type="compositionally biased region" description="Polar residues" evidence="1">
    <location>
        <begin position="1"/>
        <end position="11"/>
    </location>
</feature>
<name>A0A9K3GPI2_9EUKA</name>
<dbReference type="EMBL" id="BDIP01005596">
    <property type="protein sequence ID" value="GIQ89940.1"/>
    <property type="molecule type" value="Genomic_DNA"/>
</dbReference>
<protein>
    <submittedName>
        <fullName evidence="2">Uncharacterized protein</fullName>
    </submittedName>
</protein>
<evidence type="ECO:0000313" key="3">
    <source>
        <dbReference type="Proteomes" id="UP000265618"/>
    </source>
</evidence>
<feature type="compositionally biased region" description="Basic and acidic residues" evidence="1">
    <location>
        <begin position="40"/>
        <end position="56"/>
    </location>
</feature>